<gene>
    <name evidence="6" type="primary">ptrA_3</name>
    <name evidence="6" type="ORF">SMSP2_02898</name>
</gene>
<dbReference type="Pfam" id="PF05193">
    <property type="entry name" value="Peptidase_M16_C"/>
    <property type="match status" value="1"/>
</dbReference>
<evidence type="ECO:0000313" key="7">
    <source>
        <dbReference type="Proteomes" id="UP000188181"/>
    </source>
</evidence>
<accession>A0A1Q2MJC7</accession>
<dbReference type="Pfam" id="PF00675">
    <property type="entry name" value="Peptidase_M16"/>
    <property type="match status" value="1"/>
</dbReference>
<evidence type="ECO:0000256" key="2">
    <source>
        <dbReference type="ARBA" id="ARBA00007261"/>
    </source>
</evidence>
<dbReference type="GO" id="GO:0004222">
    <property type="term" value="F:metalloendopeptidase activity"/>
    <property type="evidence" value="ECO:0007669"/>
    <property type="project" value="UniProtKB-EC"/>
</dbReference>
<dbReference type="InterPro" id="IPR011249">
    <property type="entry name" value="Metalloenz_LuxS/M16"/>
</dbReference>
<dbReference type="InterPro" id="IPR007863">
    <property type="entry name" value="Peptidase_M16_C"/>
</dbReference>
<keyword evidence="6" id="KW-0378">Hydrolase</keyword>
<evidence type="ECO:0000259" key="4">
    <source>
        <dbReference type="Pfam" id="PF00675"/>
    </source>
</evidence>
<protein>
    <submittedName>
        <fullName evidence="6">Protease 3</fullName>
        <ecNumber evidence="6">3.4.24.55</ecNumber>
    </submittedName>
</protein>
<feature type="domain" description="Peptidase M16 C-terminal" evidence="5">
    <location>
        <begin position="165"/>
        <end position="338"/>
    </location>
</feature>
<keyword evidence="6" id="KW-0645">Protease</keyword>
<sequence>MQFKHKTLDNGLNIIGEVNPAAQSAAVGFFAKTGARDENDAINGVSHFLEHMMFKGTDKLTALEVNEAFDRTGAQFNAFTSEENTVYYAAVLPEYLEEVADLWTQLMRPSLRDDDFNMEKNVILEEIAMYQDLPHFDVMDRARSLHFNNHPCGYSVLGTDESIKNLTSSQMREYFSRRYASDNLTLVCCGNFDWDALCKLAETNCGGWKASGAKRQTPAYQGNAKTDTVQKQGLIREHICIVSPSVSAQHELKYAAMLTGVILGDDTGSRLFWSLVDTAKAEIASSQYDPMDGTGAIYSYLRCGTENSAEVLEITKAELEKLHKDGVTEDELNKARNKVLSTITLKNELPMGRLIEVGINWTYLEEYRTIDNEVANVKAVTAEQINQMLREYNPAECTTVIMRPKG</sequence>
<name>A0A1Q2MJC7_9BACT</name>
<dbReference type="GO" id="GO:0006508">
    <property type="term" value="P:proteolysis"/>
    <property type="evidence" value="ECO:0007669"/>
    <property type="project" value="UniProtKB-KW"/>
</dbReference>
<comment type="similarity">
    <text evidence="2 3">Belongs to the peptidase M16 family.</text>
</comment>
<dbReference type="InterPro" id="IPR050361">
    <property type="entry name" value="MPP/UQCRC_Complex"/>
</dbReference>
<organism evidence="6 7">
    <name type="scientific">Limihaloglobus sulfuriphilus</name>
    <dbReference type="NCBI Taxonomy" id="1851148"/>
    <lineage>
        <taxon>Bacteria</taxon>
        <taxon>Pseudomonadati</taxon>
        <taxon>Planctomycetota</taxon>
        <taxon>Phycisphaerae</taxon>
        <taxon>Sedimentisphaerales</taxon>
        <taxon>Sedimentisphaeraceae</taxon>
        <taxon>Limihaloglobus</taxon>
    </lineage>
</organism>
<dbReference type="InterPro" id="IPR011765">
    <property type="entry name" value="Pept_M16_N"/>
</dbReference>
<comment type="cofactor">
    <cofactor evidence="1">
        <name>Zn(2+)</name>
        <dbReference type="ChEBI" id="CHEBI:29105"/>
    </cofactor>
</comment>
<evidence type="ECO:0000259" key="5">
    <source>
        <dbReference type="Pfam" id="PF05193"/>
    </source>
</evidence>
<dbReference type="RefSeq" id="WP_146684695.1">
    <property type="nucleotide sequence ID" value="NZ_CP019646.1"/>
</dbReference>
<dbReference type="GO" id="GO:0046872">
    <property type="term" value="F:metal ion binding"/>
    <property type="evidence" value="ECO:0007669"/>
    <property type="project" value="InterPro"/>
</dbReference>
<evidence type="ECO:0000256" key="1">
    <source>
        <dbReference type="ARBA" id="ARBA00001947"/>
    </source>
</evidence>
<dbReference type="EMBL" id="CP019646">
    <property type="protein sequence ID" value="AQQ72512.1"/>
    <property type="molecule type" value="Genomic_DNA"/>
</dbReference>
<dbReference type="AlphaFoldDB" id="A0A1Q2MJC7"/>
<dbReference type="STRING" id="1851148.SMSP2_02898"/>
<dbReference type="InterPro" id="IPR001431">
    <property type="entry name" value="Pept_M16_Zn_BS"/>
</dbReference>
<dbReference type="EC" id="3.4.24.55" evidence="6"/>
<proteinExistence type="inferred from homology"/>
<keyword evidence="7" id="KW-1185">Reference proteome</keyword>
<dbReference type="KEGG" id="pbas:SMSP2_02898"/>
<evidence type="ECO:0000313" key="6">
    <source>
        <dbReference type="EMBL" id="AQQ72512.1"/>
    </source>
</evidence>
<dbReference type="PANTHER" id="PTHR11851">
    <property type="entry name" value="METALLOPROTEASE"/>
    <property type="match status" value="1"/>
</dbReference>
<dbReference type="PANTHER" id="PTHR11851:SF49">
    <property type="entry name" value="MITOCHONDRIAL-PROCESSING PEPTIDASE SUBUNIT ALPHA"/>
    <property type="match status" value="1"/>
</dbReference>
<dbReference type="PROSITE" id="PS00143">
    <property type="entry name" value="INSULINASE"/>
    <property type="match status" value="1"/>
</dbReference>
<dbReference type="OrthoDB" id="9811314at2"/>
<evidence type="ECO:0000256" key="3">
    <source>
        <dbReference type="RuleBase" id="RU004447"/>
    </source>
</evidence>
<feature type="domain" description="Peptidase M16 N-terminal" evidence="4">
    <location>
        <begin position="17"/>
        <end position="159"/>
    </location>
</feature>
<dbReference type="Proteomes" id="UP000188181">
    <property type="component" value="Chromosome"/>
</dbReference>
<dbReference type="Gene3D" id="3.30.830.10">
    <property type="entry name" value="Metalloenzyme, LuxS/M16 peptidase-like"/>
    <property type="match status" value="2"/>
</dbReference>
<reference evidence="7" key="1">
    <citation type="submission" date="2017-02" db="EMBL/GenBank/DDBJ databases">
        <title>Comparative genomics and description of representatives of a novel lineage of planctomycetes thriving in anoxic sediments.</title>
        <authorList>
            <person name="Spring S."/>
            <person name="Bunk B."/>
            <person name="Sproer C."/>
        </authorList>
    </citation>
    <scope>NUCLEOTIDE SEQUENCE [LARGE SCALE GENOMIC DNA]</scope>
    <source>
        <strain evidence="7">SM-Chi-D1</strain>
    </source>
</reference>
<dbReference type="SUPFAM" id="SSF63411">
    <property type="entry name" value="LuxS/MPP-like metallohydrolase"/>
    <property type="match status" value="2"/>
</dbReference>